<dbReference type="GO" id="GO:0005524">
    <property type="term" value="F:ATP binding"/>
    <property type="evidence" value="ECO:0007669"/>
    <property type="project" value="UniProtKB-KW"/>
</dbReference>
<feature type="domain" description="Helicase ATP-binding" evidence="10">
    <location>
        <begin position="129"/>
        <end position="295"/>
    </location>
</feature>
<dbReference type="SMART" id="SM00487">
    <property type="entry name" value="DEXDc"/>
    <property type="match status" value="1"/>
</dbReference>
<dbReference type="SMART" id="SM00490">
    <property type="entry name" value="HELICc"/>
    <property type="match status" value="1"/>
</dbReference>
<feature type="region of interest" description="Disordered" evidence="9">
    <location>
        <begin position="410"/>
        <end position="436"/>
    </location>
</feature>
<organism evidence="12 13">
    <name type="scientific">Wickerhamiella sorbophila</name>
    <dbReference type="NCBI Taxonomy" id="45607"/>
    <lineage>
        <taxon>Eukaryota</taxon>
        <taxon>Fungi</taxon>
        <taxon>Dikarya</taxon>
        <taxon>Ascomycota</taxon>
        <taxon>Saccharomycotina</taxon>
        <taxon>Dipodascomycetes</taxon>
        <taxon>Dipodascales</taxon>
        <taxon>Trichomonascaceae</taxon>
        <taxon>Wickerhamiella</taxon>
    </lineage>
</organism>
<evidence type="ECO:0000256" key="4">
    <source>
        <dbReference type="ARBA" id="ARBA00022801"/>
    </source>
</evidence>
<dbReference type="AlphaFoldDB" id="A0A2T0FK47"/>
<dbReference type="InterPro" id="IPR038718">
    <property type="entry name" value="SNF2-like_sf"/>
</dbReference>
<dbReference type="GeneID" id="36516734"/>
<dbReference type="RefSeq" id="XP_024665311.1">
    <property type="nucleotide sequence ID" value="XM_024809543.1"/>
</dbReference>
<dbReference type="InterPro" id="IPR049730">
    <property type="entry name" value="SNF2/RAD54-like_C"/>
</dbReference>
<dbReference type="PANTHER" id="PTHR10799">
    <property type="entry name" value="SNF2/RAD54 HELICASE FAMILY"/>
    <property type="match status" value="1"/>
</dbReference>
<dbReference type="Gene3D" id="3.40.50.300">
    <property type="entry name" value="P-loop containing nucleotide triphosphate hydrolases"/>
    <property type="match status" value="1"/>
</dbReference>
<dbReference type="GO" id="GO:0016787">
    <property type="term" value="F:hydrolase activity"/>
    <property type="evidence" value="ECO:0007669"/>
    <property type="project" value="UniProtKB-KW"/>
</dbReference>
<evidence type="ECO:0000256" key="7">
    <source>
        <dbReference type="ARBA" id="ARBA00023054"/>
    </source>
</evidence>
<comment type="caution">
    <text evidence="12">The sequence shown here is derived from an EMBL/GenBank/DDBJ whole genome shotgun (WGS) entry which is preliminary data.</text>
</comment>
<dbReference type="GO" id="GO:0005634">
    <property type="term" value="C:nucleus"/>
    <property type="evidence" value="ECO:0007669"/>
    <property type="project" value="UniProtKB-SubCell"/>
</dbReference>
<dbReference type="InterPro" id="IPR027417">
    <property type="entry name" value="P-loop_NTPase"/>
</dbReference>
<evidence type="ECO:0000259" key="10">
    <source>
        <dbReference type="PROSITE" id="PS51192"/>
    </source>
</evidence>
<keyword evidence="13" id="KW-1185">Reference proteome</keyword>
<dbReference type="FunFam" id="3.40.50.10810:FF:000015">
    <property type="entry name" value="lymphoid-specific helicase isoform X1"/>
    <property type="match status" value="1"/>
</dbReference>
<dbReference type="Pfam" id="PF00271">
    <property type="entry name" value="Helicase_C"/>
    <property type="match status" value="1"/>
</dbReference>
<dbReference type="SUPFAM" id="SSF52540">
    <property type="entry name" value="P-loop containing nucleoside triphosphate hydrolases"/>
    <property type="match status" value="2"/>
</dbReference>
<evidence type="ECO:0000313" key="13">
    <source>
        <dbReference type="Proteomes" id="UP000238350"/>
    </source>
</evidence>
<dbReference type="Pfam" id="PF00176">
    <property type="entry name" value="SNF2-rel_dom"/>
    <property type="match status" value="1"/>
</dbReference>
<keyword evidence="8" id="KW-0539">Nucleus</keyword>
<feature type="region of interest" description="Disordered" evidence="9">
    <location>
        <begin position="48"/>
        <end position="86"/>
    </location>
</feature>
<dbReference type="InterPro" id="IPR000330">
    <property type="entry name" value="SNF2_N"/>
</dbReference>
<comment type="similarity">
    <text evidence="2">Belongs to the SNF2/RAD54 helicase family.</text>
</comment>
<gene>
    <name evidence="12" type="ORF">B9G98_02986</name>
</gene>
<feature type="region of interest" description="Disordered" evidence="9">
    <location>
        <begin position="1"/>
        <end position="26"/>
    </location>
</feature>
<sequence>MDLDTPPLLPSSDGGSPDNGVENMDSDARLQRIKYLVEQSKLFARFLTEKLPQDPAPEPAKEPAKEPPQKVDKPRQSTRATKQLSLDSFYKSTDKAPVAEADQPKGFQAPKSIVVSLHPHQLIGVEWMITLYQNGLNGILADEMGLGKTIQVVAFLAYLLEQGISGPFLVVAPLSTIKNWEKEFEKFCPSIKTCCYYGAPPARTKLRRQFIKKGELQIPVFITSYEIVMQDARFLNKIKWKYVMVDEGHRLKNINCKLMRELKKYPSANRMLLTGTPLQNNLQELWSLLNFLLPDVFTDLDIFHSWFENGGGKAIGEGDESQLVTSLHSILRPFLLRRLKSELNLNLPRKREYTIFTGLTPQQTELYDHILKGNARDYVVSLILKERNQTIEDKGDGPRKKRRIDYKELESDVEFDEESESESESEPEESLDTTTHQMVKLAHQELRGKRFSNMIMQLRLACNSPFLFYFPWTEGPVDERIQSFSGKMIVLDALVTRLKSQNHKVLIFSQFTKMLNLIELWAGMKNYRYLRIDGSTSQVERQEMIEEFTPTSDVDLFLLSTRSGGQGINLTAADTVILFDSDWNPHQDLQAMDRVHRIGQTKPVLVFRLVTGDTIEQSLLERANDKLELGNLVIENGRFKGLGVSQLEQIESMGRQLQQHKVKFDGSLSVSPEDFDRMLDRSNEAYDFALEHPQLSENIYCR</sequence>
<evidence type="ECO:0000256" key="2">
    <source>
        <dbReference type="ARBA" id="ARBA00007025"/>
    </source>
</evidence>
<feature type="domain" description="Helicase C-terminal" evidence="11">
    <location>
        <begin position="490"/>
        <end position="638"/>
    </location>
</feature>
<dbReference type="InterPro" id="IPR014001">
    <property type="entry name" value="Helicase_ATP-bd"/>
</dbReference>
<dbReference type="STRING" id="45607.A0A2T0FK47"/>
<dbReference type="Proteomes" id="UP000238350">
    <property type="component" value="Unassembled WGS sequence"/>
</dbReference>
<dbReference type="OrthoDB" id="5857104at2759"/>
<feature type="compositionally biased region" description="Basic and acidic residues" evidence="9">
    <location>
        <begin position="59"/>
        <end position="75"/>
    </location>
</feature>
<dbReference type="Gene3D" id="3.40.50.10810">
    <property type="entry name" value="Tandem AAA-ATPase domain"/>
    <property type="match status" value="1"/>
</dbReference>
<dbReference type="PROSITE" id="PS51194">
    <property type="entry name" value="HELICASE_CTER"/>
    <property type="match status" value="1"/>
</dbReference>
<dbReference type="InterPro" id="IPR001650">
    <property type="entry name" value="Helicase_C-like"/>
</dbReference>
<dbReference type="CDD" id="cd18793">
    <property type="entry name" value="SF2_C_SNF"/>
    <property type="match status" value="1"/>
</dbReference>
<evidence type="ECO:0000256" key="3">
    <source>
        <dbReference type="ARBA" id="ARBA00022741"/>
    </source>
</evidence>
<accession>A0A2T0FK47</accession>
<feature type="compositionally biased region" description="Acidic residues" evidence="9">
    <location>
        <begin position="411"/>
        <end position="431"/>
    </location>
</feature>
<keyword evidence="7" id="KW-0175">Coiled coil</keyword>
<evidence type="ECO:0000313" key="12">
    <source>
        <dbReference type="EMBL" id="PRT55366.1"/>
    </source>
</evidence>
<feature type="compositionally biased region" description="Polar residues" evidence="9">
    <location>
        <begin position="77"/>
        <end position="86"/>
    </location>
</feature>
<dbReference type="GO" id="GO:0004386">
    <property type="term" value="F:helicase activity"/>
    <property type="evidence" value="ECO:0007669"/>
    <property type="project" value="UniProtKB-KW"/>
</dbReference>
<dbReference type="PROSITE" id="PS51192">
    <property type="entry name" value="HELICASE_ATP_BIND_1"/>
    <property type="match status" value="1"/>
</dbReference>
<dbReference type="EMBL" id="NDIQ01000021">
    <property type="protein sequence ID" value="PRT55366.1"/>
    <property type="molecule type" value="Genomic_DNA"/>
</dbReference>
<name>A0A2T0FK47_9ASCO</name>
<proteinExistence type="inferred from homology"/>
<evidence type="ECO:0000256" key="5">
    <source>
        <dbReference type="ARBA" id="ARBA00022806"/>
    </source>
</evidence>
<keyword evidence="3" id="KW-0547">Nucleotide-binding</keyword>
<evidence type="ECO:0000256" key="1">
    <source>
        <dbReference type="ARBA" id="ARBA00004123"/>
    </source>
</evidence>
<evidence type="ECO:0000256" key="9">
    <source>
        <dbReference type="SAM" id="MobiDB-lite"/>
    </source>
</evidence>
<keyword evidence="5 12" id="KW-0347">Helicase</keyword>
<protein>
    <submittedName>
        <fullName evidence="12">Lymphocyte-specific helicase</fullName>
    </submittedName>
</protein>
<evidence type="ECO:0000256" key="8">
    <source>
        <dbReference type="ARBA" id="ARBA00023242"/>
    </source>
</evidence>
<comment type="subcellular location">
    <subcellularLocation>
        <location evidence="1">Nucleus</location>
    </subcellularLocation>
</comment>
<keyword evidence="4" id="KW-0378">Hydrolase</keyword>
<evidence type="ECO:0000259" key="11">
    <source>
        <dbReference type="PROSITE" id="PS51194"/>
    </source>
</evidence>
<evidence type="ECO:0000256" key="6">
    <source>
        <dbReference type="ARBA" id="ARBA00022840"/>
    </source>
</evidence>
<reference evidence="12 13" key="1">
    <citation type="submission" date="2017-04" db="EMBL/GenBank/DDBJ databases">
        <title>Genome sequencing of [Candida] sorbophila.</title>
        <authorList>
            <person name="Ahn J.O."/>
        </authorList>
    </citation>
    <scope>NUCLEOTIDE SEQUENCE [LARGE SCALE GENOMIC DNA]</scope>
    <source>
        <strain evidence="12 13">DS02</strain>
    </source>
</reference>
<keyword evidence="6" id="KW-0067">ATP-binding</keyword>